<dbReference type="EC" id="3.-.-.-" evidence="3"/>
<dbReference type="GO" id="GO:0016787">
    <property type="term" value="F:hydrolase activity"/>
    <property type="evidence" value="ECO:0007669"/>
    <property type="project" value="UniProtKB-KW"/>
</dbReference>
<organism evidence="3 4">
    <name type="scientific">Brachybacterium rhamnosum</name>
    <dbReference type="NCBI Taxonomy" id="173361"/>
    <lineage>
        <taxon>Bacteria</taxon>
        <taxon>Bacillati</taxon>
        <taxon>Actinomycetota</taxon>
        <taxon>Actinomycetes</taxon>
        <taxon>Micrococcales</taxon>
        <taxon>Dermabacteraceae</taxon>
        <taxon>Brachybacterium</taxon>
    </lineage>
</organism>
<keyword evidence="3" id="KW-0378">Hydrolase</keyword>
<dbReference type="InterPro" id="IPR050789">
    <property type="entry name" value="Diverse_Enzym_Activities"/>
</dbReference>
<dbReference type="PANTHER" id="PTHR43283:SF3">
    <property type="entry name" value="BETA-LACTAMASE FAMILY PROTEIN (AFU_ORTHOLOGUE AFUA_5G07500)"/>
    <property type="match status" value="1"/>
</dbReference>
<comment type="caution">
    <text evidence="3">The sequence shown here is derived from an EMBL/GenBank/DDBJ whole genome shotgun (WGS) entry which is preliminary data.</text>
</comment>
<keyword evidence="4" id="KW-1185">Reference proteome</keyword>
<evidence type="ECO:0000259" key="2">
    <source>
        <dbReference type="Pfam" id="PF00144"/>
    </source>
</evidence>
<gene>
    <name evidence="3" type="ORF">ACFSDA_10025</name>
</gene>
<accession>A0ABW4PZB7</accession>
<dbReference type="Proteomes" id="UP001597280">
    <property type="component" value="Unassembled WGS sequence"/>
</dbReference>
<dbReference type="PANTHER" id="PTHR43283">
    <property type="entry name" value="BETA-LACTAMASE-RELATED"/>
    <property type="match status" value="1"/>
</dbReference>
<dbReference type="InterPro" id="IPR012338">
    <property type="entry name" value="Beta-lactam/transpept-like"/>
</dbReference>
<protein>
    <submittedName>
        <fullName evidence="3">Serine hydrolase domain-containing protein</fullName>
        <ecNumber evidence="3">3.-.-.-</ecNumber>
    </submittedName>
</protein>
<feature type="compositionally biased region" description="Low complexity" evidence="1">
    <location>
        <begin position="8"/>
        <end position="17"/>
    </location>
</feature>
<evidence type="ECO:0000256" key="1">
    <source>
        <dbReference type="SAM" id="MobiDB-lite"/>
    </source>
</evidence>
<dbReference type="Gene3D" id="3.40.710.10">
    <property type="entry name" value="DD-peptidase/beta-lactamase superfamily"/>
    <property type="match status" value="1"/>
</dbReference>
<reference evidence="4" key="1">
    <citation type="journal article" date="2019" name="Int. J. Syst. Evol. Microbiol.">
        <title>The Global Catalogue of Microorganisms (GCM) 10K type strain sequencing project: providing services to taxonomists for standard genome sequencing and annotation.</title>
        <authorList>
            <consortium name="The Broad Institute Genomics Platform"/>
            <consortium name="The Broad Institute Genome Sequencing Center for Infectious Disease"/>
            <person name="Wu L."/>
            <person name="Ma J."/>
        </authorList>
    </citation>
    <scope>NUCLEOTIDE SEQUENCE [LARGE SCALE GENOMIC DNA]</scope>
    <source>
        <strain evidence="4">JCM 11650</strain>
    </source>
</reference>
<proteinExistence type="predicted"/>
<dbReference type="InterPro" id="IPR001466">
    <property type="entry name" value="Beta-lactam-related"/>
</dbReference>
<dbReference type="Pfam" id="PF00144">
    <property type="entry name" value="Beta-lactamase"/>
    <property type="match status" value="1"/>
</dbReference>
<feature type="region of interest" description="Disordered" evidence="1">
    <location>
        <begin position="1"/>
        <end position="20"/>
    </location>
</feature>
<evidence type="ECO:0000313" key="3">
    <source>
        <dbReference type="EMBL" id="MFD1835410.1"/>
    </source>
</evidence>
<evidence type="ECO:0000313" key="4">
    <source>
        <dbReference type="Proteomes" id="UP001597280"/>
    </source>
</evidence>
<dbReference type="EMBL" id="JBHUFL010000002">
    <property type="protein sequence ID" value="MFD1835410.1"/>
    <property type="molecule type" value="Genomic_DNA"/>
</dbReference>
<feature type="domain" description="Beta-lactamase-related" evidence="2">
    <location>
        <begin position="18"/>
        <end position="358"/>
    </location>
</feature>
<name>A0ABW4PZB7_9MICO</name>
<dbReference type="SUPFAM" id="SSF56601">
    <property type="entry name" value="beta-lactamase/transpeptidase-like"/>
    <property type="match status" value="1"/>
</dbReference>
<sequence length="378" mass="39696">MPTPAAPSPGSSRSAESVLEDAVRRGVVPGGIVARGRDPRPVPVGVHGIRGADGTPWRGDEIVRIQSMSKAILAVAALRLVEHGALALDSPVAPWMPELAAPRVLRRPDAPLTDTVATDAPLTLRHLLTCTSGYGMALTPSPLQDAMREAGLEAGALPWPMDADVFVGALAALPLVGQPGARWRYHHSFSLLGVLISRVTGTSTGEHLRTDLLDPLGMVDTAHRVPAGQEHRLPPALGEEDSALVEREPAGGGPLTGPAPHDVSHEELVSTAADYLRFLTALRDGALLTPAHLALMTSDQVPAAAKDPDGFFPGFWETTGWGMGVCTVTAGAHRGRWGWSGGYGTDVFVDPDGSVGLLLTQLEMGERIGSLLEAFQKS</sequence>
<dbReference type="RefSeq" id="WP_137770153.1">
    <property type="nucleotide sequence ID" value="NZ_BAAAIS010000002.1"/>
</dbReference>